<dbReference type="AlphaFoldDB" id="A0A0E0QSB5"/>
<reference evidence="1" key="2">
    <citation type="submission" date="2015-06" db="UniProtKB">
        <authorList>
            <consortium name="EnsemblPlants"/>
        </authorList>
    </citation>
    <scope>IDENTIFICATION</scope>
</reference>
<proteinExistence type="predicted"/>
<keyword evidence="2" id="KW-1185">Reference proteome</keyword>
<organism evidence="1 2">
    <name type="scientific">Oryza rufipogon</name>
    <name type="common">Brownbeard rice</name>
    <name type="synonym">Asian wild rice</name>
    <dbReference type="NCBI Taxonomy" id="4529"/>
    <lineage>
        <taxon>Eukaryota</taxon>
        <taxon>Viridiplantae</taxon>
        <taxon>Streptophyta</taxon>
        <taxon>Embryophyta</taxon>
        <taxon>Tracheophyta</taxon>
        <taxon>Spermatophyta</taxon>
        <taxon>Magnoliopsida</taxon>
        <taxon>Liliopsida</taxon>
        <taxon>Poales</taxon>
        <taxon>Poaceae</taxon>
        <taxon>BOP clade</taxon>
        <taxon>Oryzoideae</taxon>
        <taxon>Oryzeae</taxon>
        <taxon>Oryzinae</taxon>
        <taxon>Oryza</taxon>
    </lineage>
</organism>
<evidence type="ECO:0000313" key="2">
    <source>
        <dbReference type="Proteomes" id="UP000008022"/>
    </source>
</evidence>
<dbReference type="EnsemblPlants" id="ORUFI09G13630.1">
    <property type="protein sequence ID" value="ORUFI09G13630.1"/>
    <property type="gene ID" value="ORUFI09G13630"/>
</dbReference>
<dbReference type="Gramene" id="ORUFI09G13630.1">
    <property type="protein sequence ID" value="ORUFI09G13630.1"/>
    <property type="gene ID" value="ORUFI09G13630"/>
</dbReference>
<accession>A0A0E0QSB5</accession>
<dbReference type="HOGENOM" id="CLU_2201339_0_0_1"/>
<reference evidence="2" key="1">
    <citation type="submission" date="2013-06" db="EMBL/GenBank/DDBJ databases">
        <authorList>
            <person name="Zhao Q."/>
        </authorList>
    </citation>
    <scope>NUCLEOTIDE SEQUENCE</scope>
    <source>
        <strain evidence="2">cv. W1943</strain>
    </source>
</reference>
<evidence type="ECO:0000313" key="1">
    <source>
        <dbReference type="EnsemblPlants" id="ORUFI09G13630.1"/>
    </source>
</evidence>
<dbReference type="Proteomes" id="UP000008022">
    <property type="component" value="Unassembled WGS sequence"/>
</dbReference>
<name>A0A0E0QSB5_ORYRU</name>
<sequence length="108" mass="11255">MSSGDHGCSIPSEASVAGDTIYLLPMPCRTSSPCWPLFLRHDAADPLEENTGAPSLGAHTPSTSPAMIPYLHQAEVVVLSIHDAFASSHGVILMPTTTVSHSSASTAR</sequence>
<protein>
    <submittedName>
        <fullName evidence="1">Uncharacterized protein</fullName>
    </submittedName>
</protein>